<dbReference type="Proteomes" id="UP000634529">
    <property type="component" value="Unassembled WGS sequence"/>
</dbReference>
<organism evidence="1 2">
    <name type="scientific">Paenibacillus arenosi</name>
    <dbReference type="NCBI Taxonomy" id="2774142"/>
    <lineage>
        <taxon>Bacteria</taxon>
        <taxon>Bacillati</taxon>
        <taxon>Bacillota</taxon>
        <taxon>Bacilli</taxon>
        <taxon>Bacillales</taxon>
        <taxon>Paenibacillaceae</taxon>
        <taxon>Paenibacillus</taxon>
    </lineage>
</organism>
<name>A0ABR9B2H6_9BACL</name>
<accession>A0ABR9B2H6</accession>
<sequence>MSDKNEKQVVVSERSACPGIVKDKRFFVGRGGLRLRIGNGVPLAVGFGVWESL</sequence>
<proteinExistence type="predicted"/>
<gene>
    <name evidence="1" type="ORF">IFO66_19885</name>
</gene>
<comment type="caution">
    <text evidence="1">The sequence shown here is derived from an EMBL/GenBank/DDBJ whole genome shotgun (WGS) entry which is preliminary data.</text>
</comment>
<evidence type="ECO:0000313" key="2">
    <source>
        <dbReference type="Proteomes" id="UP000634529"/>
    </source>
</evidence>
<reference evidence="1 2" key="1">
    <citation type="submission" date="2020-09" db="EMBL/GenBank/DDBJ databases">
        <title>Paenibacillus sp. CAU 1523 isolated from sand of Haeundae Beach.</title>
        <authorList>
            <person name="Kim W."/>
        </authorList>
    </citation>
    <scope>NUCLEOTIDE SEQUENCE [LARGE SCALE GENOMIC DNA]</scope>
    <source>
        <strain evidence="1 2">CAU 1523</strain>
    </source>
</reference>
<keyword evidence="2" id="KW-1185">Reference proteome</keyword>
<dbReference type="RefSeq" id="WP_192026831.1">
    <property type="nucleotide sequence ID" value="NZ_JACYTN010000024.1"/>
</dbReference>
<protein>
    <submittedName>
        <fullName evidence="1">Uncharacterized protein</fullName>
    </submittedName>
</protein>
<dbReference type="EMBL" id="JACYTN010000024">
    <property type="protein sequence ID" value="MBD8500549.1"/>
    <property type="molecule type" value="Genomic_DNA"/>
</dbReference>
<evidence type="ECO:0000313" key="1">
    <source>
        <dbReference type="EMBL" id="MBD8500549.1"/>
    </source>
</evidence>